<gene>
    <name evidence="3" type="ORF">CTOB1V02_LOCUS3610</name>
</gene>
<proteinExistence type="predicted"/>
<feature type="compositionally biased region" description="Polar residues" evidence="1">
    <location>
        <begin position="159"/>
        <end position="172"/>
    </location>
</feature>
<organism evidence="3">
    <name type="scientific">Cyprideis torosa</name>
    <dbReference type="NCBI Taxonomy" id="163714"/>
    <lineage>
        <taxon>Eukaryota</taxon>
        <taxon>Metazoa</taxon>
        <taxon>Ecdysozoa</taxon>
        <taxon>Arthropoda</taxon>
        <taxon>Crustacea</taxon>
        <taxon>Oligostraca</taxon>
        <taxon>Ostracoda</taxon>
        <taxon>Podocopa</taxon>
        <taxon>Podocopida</taxon>
        <taxon>Cytherocopina</taxon>
        <taxon>Cytheroidea</taxon>
        <taxon>Cytherideidae</taxon>
        <taxon>Cyprideis</taxon>
    </lineage>
</organism>
<keyword evidence="2" id="KW-0732">Signal</keyword>
<evidence type="ECO:0000313" key="3">
    <source>
        <dbReference type="EMBL" id="CAD7225677.1"/>
    </source>
</evidence>
<feature type="region of interest" description="Disordered" evidence="1">
    <location>
        <begin position="140"/>
        <end position="172"/>
    </location>
</feature>
<accession>A0A7R8W656</accession>
<feature type="signal peptide" evidence="2">
    <location>
        <begin position="1"/>
        <end position="23"/>
    </location>
</feature>
<dbReference type="AlphaFoldDB" id="A0A7R8W656"/>
<evidence type="ECO:0000256" key="2">
    <source>
        <dbReference type="SAM" id="SignalP"/>
    </source>
</evidence>
<protein>
    <submittedName>
        <fullName evidence="3">Uncharacterized protein</fullName>
    </submittedName>
</protein>
<reference evidence="3" key="1">
    <citation type="submission" date="2020-11" db="EMBL/GenBank/DDBJ databases">
        <authorList>
            <person name="Tran Van P."/>
        </authorList>
    </citation>
    <scope>NUCLEOTIDE SEQUENCE</scope>
</reference>
<feature type="chain" id="PRO_5043848574" evidence="2">
    <location>
        <begin position="24"/>
        <end position="172"/>
    </location>
</feature>
<evidence type="ECO:0000256" key="1">
    <source>
        <dbReference type="SAM" id="MobiDB-lite"/>
    </source>
</evidence>
<dbReference type="EMBL" id="OB660631">
    <property type="protein sequence ID" value="CAD7225677.1"/>
    <property type="molecule type" value="Genomic_DNA"/>
</dbReference>
<sequence>MSPEGITLGLSTIALILLPNVSPTPLAENKRFHVPNNREYSKQFSSGLTETTDLEVPSLEIPDTKEYPVFPASQSEREFYANLLQEALQKVHILRLLLSRPPTEAKEMIVNRKRTCLFNGGMSHSCDYKDAINANQQSKYWNSMGSPGRKKRSVVNPMTPRQTSPHAKQLSP</sequence>
<dbReference type="OrthoDB" id="8250712at2759"/>
<name>A0A7R8W656_9CRUS</name>